<dbReference type="NCBIfam" id="TIGR00360">
    <property type="entry name" value="ComEC_N-term"/>
    <property type="match status" value="1"/>
</dbReference>
<feature type="transmembrane region" description="Helical" evidence="6">
    <location>
        <begin position="352"/>
        <end position="370"/>
    </location>
</feature>
<evidence type="ECO:0000313" key="10">
    <source>
        <dbReference type="Proteomes" id="UP000294830"/>
    </source>
</evidence>
<evidence type="ECO:0000256" key="5">
    <source>
        <dbReference type="ARBA" id="ARBA00023136"/>
    </source>
</evidence>
<feature type="transmembrane region" description="Helical" evidence="6">
    <location>
        <begin position="480"/>
        <end position="498"/>
    </location>
</feature>
<evidence type="ECO:0000259" key="7">
    <source>
        <dbReference type="Pfam" id="PF03772"/>
    </source>
</evidence>
<evidence type="ECO:0000313" key="9">
    <source>
        <dbReference type="EMBL" id="TCN65661.1"/>
    </source>
</evidence>
<evidence type="ECO:0000256" key="2">
    <source>
        <dbReference type="ARBA" id="ARBA00022475"/>
    </source>
</evidence>
<feature type="transmembrane region" description="Helical" evidence="6">
    <location>
        <begin position="411"/>
        <end position="431"/>
    </location>
</feature>
<dbReference type="PANTHER" id="PTHR30619">
    <property type="entry name" value="DNA INTERNALIZATION/COMPETENCE PROTEIN COMEC/REC2"/>
    <property type="match status" value="1"/>
</dbReference>
<keyword evidence="10" id="KW-1185">Reference proteome</keyword>
<dbReference type="EMBL" id="SLWB01000010">
    <property type="protein sequence ID" value="TCN65661.1"/>
    <property type="molecule type" value="Genomic_DNA"/>
</dbReference>
<feature type="transmembrane region" description="Helical" evidence="6">
    <location>
        <begin position="438"/>
        <end position="454"/>
    </location>
</feature>
<name>A0A4R2EBQ7_9BACT</name>
<feature type="transmembrane region" description="Helical" evidence="6">
    <location>
        <begin position="288"/>
        <end position="308"/>
    </location>
</feature>
<dbReference type="PANTHER" id="PTHR30619:SF1">
    <property type="entry name" value="RECOMBINATION PROTEIN 2"/>
    <property type="match status" value="1"/>
</dbReference>
<feature type="transmembrane region" description="Helical" evidence="6">
    <location>
        <begin position="12"/>
        <end position="28"/>
    </location>
</feature>
<feature type="transmembrane region" description="Helical" evidence="6">
    <location>
        <begin position="61"/>
        <end position="81"/>
    </location>
</feature>
<evidence type="ECO:0000256" key="4">
    <source>
        <dbReference type="ARBA" id="ARBA00022989"/>
    </source>
</evidence>
<dbReference type="Pfam" id="PF13567">
    <property type="entry name" value="DUF4131"/>
    <property type="match status" value="1"/>
</dbReference>
<proteinExistence type="predicted"/>
<keyword evidence="2" id="KW-1003">Cell membrane</keyword>
<organism evidence="9 10">
    <name type="scientific">Acetobacteroides hydrogenigenes</name>
    <dbReference type="NCBI Taxonomy" id="979970"/>
    <lineage>
        <taxon>Bacteria</taxon>
        <taxon>Pseudomonadati</taxon>
        <taxon>Bacteroidota</taxon>
        <taxon>Bacteroidia</taxon>
        <taxon>Bacteroidales</taxon>
        <taxon>Rikenellaceae</taxon>
        <taxon>Acetobacteroides</taxon>
    </lineage>
</organism>
<gene>
    <name evidence="9" type="ORF">CLV25_11050</name>
</gene>
<dbReference type="OrthoDB" id="9761531at2"/>
<accession>A0A4R2EBQ7</accession>
<keyword evidence="4 6" id="KW-1133">Transmembrane helix</keyword>
<feature type="transmembrane region" description="Helical" evidence="6">
    <location>
        <begin position="382"/>
        <end position="405"/>
    </location>
</feature>
<feature type="transmembrane region" description="Helical" evidence="6">
    <location>
        <begin position="329"/>
        <end position="346"/>
    </location>
</feature>
<protein>
    <submittedName>
        <fullName evidence="9">Competence protein ComEC</fullName>
    </submittedName>
</protein>
<dbReference type="InterPro" id="IPR004477">
    <property type="entry name" value="ComEC_N"/>
</dbReference>
<evidence type="ECO:0000256" key="3">
    <source>
        <dbReference type="ARBA" id="ARBA00022692"/>
    </source>
</evidence>
<sequence length="690" mass="78424">MRALVEPLRLLPILKVAVAFSLGIALATEVTFLWHYWLLISPFALLVMFWGYNSLRYSHRWVFGAGAFLLFFSLGAAYVSITKSRLVDGSFDEKTFLTIQVDDNPVETRYGSRWTSKVVDAPQHLKILVGTKAITYSRDTVIPNYASILRVRARVTSIDPPKNPYEFSFKDYYARQGVYASAFISKGCILPIGQAKVNPILKLAYFLQRYTLQTFRQFGFEGAELGVVLALMIGDKQFLDGNLKTMYANIGAMHILAVSGMHVALYYIVLVWLLFFMRGRIGGIFKNVIILLALWVFAFVAGFSPSIVRATVMFTFILVGKMLNRSHNIFNLVAASFIVLLLYNPFSLYDVGFLLSYAAVISILLFYPFLGRWAPHNRIFRWGYDLVAVSLAAQILTLPLTVYYFHQFPLVFLLTNIILIPLTTMIIYGGLVLLSISWWSWGANLLAAILIWLLKLTNSSVSFIEHIPGGVLSSIYFERWQMLLLFVAFMLFFVFMLYRKAKLVLLSLMLMVIVTAGVAFSKIKERRPILVVYAMRGGTAILMSSGERSRCLCDSVRDGYSYNFMDQSLLKWGRAASNDVEFVDFEDSISKHDWRYSRGWCSFAGKVLYVCSKQIVKKRTTDPPIAVDYLVVCRKTRGNPDELLKYIRPKFVVIDGSASKYLSDKWTHKCLQGQIPFYDVSKNGAFVVNL</sequence>
<dbReference type="AlphaFoldDB" id="A0A4R2EBQ7"/>
<evidence type="ECO:0000259" key="8">
    <source>
        <dbReference type="Pfam" id="PF13567"/>
    </source>
</evidence>
<dbReference type="Pfam" id="PF03772">
    <property type="entry name" value="Competence"/>
    <property type="match status" value="1"/>
</dbReference>
<reference evidence="9 10" key="1">
    <citation type="submission" date="2019-03" db="EMBL/GenBank/DDBJ databases">
        <title>Genomic Encyclopedia of Archaeal and Bacterial Type Strains, Phase II (KMG-II): from individual species to whole genera.</title>
        <authorList>
            <person name="Goeker M."/>
        </authorList>
    </citation>
    <scope>NUCLEOTIDE SEQUENCE [LARGE SCALE GENOMIC DNA]</scope>
    <source>
        <strain evidence="9 10">RL-C</strain>
    </source>
</reference>
<dbReference type="InterPro" id="IPR025405">
    <property type="entry name" value="DUF4131"/>
</dbReference>
<feature type="domain" description="ComEC/Rec2-related protein" evidence="7">
    <location>
        <begin position="231"/>
        <end position="495"/>
    </location>
</feature>
<comment type="caution">
    <text evidence="9">The sequence shown here is derived from an EMBL/GenBank/DDBJ whole genome shotgun (WGS) entry which is preliminary data.</text>
</comment>
<keyword evidence="3 6" id="KW-0812">Transmembrane</keyword>
<dbReference type="GO" id="GO:0005886">
    <property type="term" value="C:plasma membrane"/>
    <property type="evidence" value="ECO:0007669"/>
    <property type="project" value="UniProtKB-SubCell"/>
</dbReference>
<feature type="transmembrane region" description="Helical" evidence="6">
    <location>
        <begin position="503"/>
        <end position="520"/>
    </location>
</feature>
<keyword evidence="5 6" id="KW-0472">Membrane</keyword>
<comment type="subcellular location">
    <subcellularLocation>
        <location evidence="1">Cell membrane</location>
        <topology evidence="1">Multi-pass membrane protein</topology>
    </subcellularLocation>
</comment>
<feature type="transmembrane region" description="Helical" evidence="6">
    <location>
        <begin position="34"/>
        <end position="52"/>
    </location>
</feature>
<dbReference type="Proteomes" id="UP000294830">
    <property type="component" value="Unassembled WGS sequence"/>
</dbReference>
<feature type="transmembrane region" description="Helical" evidence="6">
    <location>
        <begin position="255"/>
        <end position="276"/>
    </location>
</feature>
<feature type="domain" description="DUF4131" evidence="8">
    <location>
        <begin position="34"/>
        <end position="186"/>
    </location>
</feature>
<evidence type="ECO:0000256" key="6">
    <source>
        <dbReference type="SAM" id="Phobius"/>
    </source>
</evidence>
<evidence type="ECO:0000256" key="1">
    <source>
        <dbReference type="ARBA" id="ARBA00004651"/>
    </source>
</evidence>
<dbReference type="InterPro" id="IPR052159">
    <property type="entry name" value="Competence_DNA_uptake"/>
</dbReference>